<evidence type="ECO:0000313" key="2">
    <source>
        <dbReference type="EMBL" id="TNN54227.1"/>
    </source>
</evidence>
<name>A0A4Z2GL21_9TELE</name>
<dbReference type="AlphaFoldDB" id="A0A4Z2GL21"/>
<organism evidence="2 3">
    <name type="scientific">Liparis tanakae</name>
    <name type="common">Tanaka's snailfish</name>
    <dbReference type="NCBI Taxonomy" id="230148"/>
    <lineage>
        <taxon>Eukaryota</taxon>
        <taxon>Metazoa</taxon>
        <taxon>Chordata</taxon>
        <taxon>Craniata</taxon>
        <taxon>Vertebrata</taxon>
        <taxon>Euteleostomi</taxon>
        <taxon>Actinopterygii</taxon>
        <taxon>Neopterygii</taxon>
        <taxon>Teleostei</taxon>
        <taxon>Neoteleostei</taxon>
        <taxon>Acanthomorphata</taxon>
        <taxon>Eupercaria</taxon>
        <taxon>Perciformes</taxon>
        <taxon>Cottioidei</taxon>
        <taxon>Cottales</taxon>
        <taxon>Liparidae</taxon>
        <taxon>Liparis</taxon>
    </lineage>
</organism>
<feature type="region of interest" description="Disordered" evidence="1">
    <location>
        <begin position="70"/>
        <end position="91"/>
    </location>
</feature>
<dbReference type="OrthoDB" id="428577at2759"/>
<keyword evidence="3" id="KW-1185">Reference proteome</keyword>
<proteinExistence type="predicted"/>
<dbReference type="PANTHER" id="PTHR36649:SF29">
    <property type="entry name" value="PARP CATALYTIC DOMAIN-CONTAINING PROTEIN-RELATED"/>
    <property type="match status" value="1"/>
</dbReference>
<reference evidence="2 3" key="1">
    <citation type="submission" date="2019-03" db="EMBL/GenBank/DDBJ databases">
        <title>First draft genome of Liparis tanakae, snailfish: a comprehensive survey of snailfish specific genes.</title>
        <authorList>
            <person name="Kim W."/>
            <person name="Song I."/>
            <person name="Jeong J.-H."/>
            <person name="Kim D."/>
            <person name="Kim S."/>
            <person name="Ryu S."/>
            <person name="Song J.Y."/>
            <person name="Lee S.K."/>
        </authorList>
    </citation>
    <scope>NUCLEOTIDE SEQUENCE [LARGE SCALE GENOMIC DNA]</scope>
    <source>
        <tissue evidence="2">Muscle</tissue>
    </source>
</reference>
<dbReference type="Proteomes" id="UP000314294">
    <property type="component" value="Unassembled WGS sequence"/>
</dbReference>
<evidence type="ECO:0000313" key="3">
    <source>
        <dbReference type="Proteomes" id="UP000314294"/>
    </source>
</evidence>
<sequence length="338" mass="37246">MAAPCVSLEALSALTGCAVRPTAGPSQLSPQDLVNVVVLKEFYRQQGFKQLDYPGLGSLSLQDLDSQDLYGSPGALTEGPSTAGPEDGSRATIRINPEDFFHPDYDYDFTSIKVRGSGDFTNIKVRGSRDFTNIKVRGSRDFTNIKVRGSRDFTNIKVRESRDFTNIKDGDRVFLRGGERYGRPCGWRRLGLRVTERYEGGAAWLGEGAESWPVSYHGHNMDGSLGVILTRGEGAGGEEPGFLDAAAASLLSGGTRGRGVYSTADLATAERHCRTFRSQVDGKTYKVVLQNRINPEKRRRCQRDGVWLVYVPTENQDLQTRALVQEAIRPYGLLLKEA</sequence>
<gene>
    <name evidence="2" type="ORF">EYF80_035589</name>
</gene>
<protein>
    <submittedName>
        <fullName evidence="2">Uncharacterized protein</fullName>
    </submittedName>
</protein>
<comment type="caution">
    <text evidence="2">The sequence shown here is derived from an EMBL/GenBank/DDBJ whole genome shotgun (WGS) entry which is preliminary data.</text>
</comment>
<accession>A0A4Z2GL21</accession>
<evidence type="ECO:0000256" key="1">
    <source>
        <dbReference type="SAM" id="MobiDB-lite"/>
    </source>
</evidence>
<dbReference type="PANTHER" id="PTHR36649">
    <property type="entry name" value="UBIQUITIN-LIKE DOMAIN-CONTAINING PROTEIN"/>
    <property type="match status" value="1"/>
</dbReference>
<dbReference type="EMBL" id="SRLO01000491">
    <property type="protein sequence ID" value="TNN54227.1"/>
    <property type="molecule type" value="Genomic_DNA"/>
</dbReference>